<evidence type="ECO:0000259" key="3">
    <source>
        <dbReference type="Pfam" id="PF08541"/>
    </source>
</evidence>
<accession>A0A0R1VAE5</accession>
<dbReference type="InterPro" id="IPR013751">
    <property type="entry name" value="ACP_syn_III_N"/>
</dbReference>
<sequence length="335" mass="36064">MQKKMVKAVKIAATAHYVPQRIVTNDELSKIMETSDTWIQQHTGIKTRHYALDENTSDLCAKTAVKLLKEAQLPATAIDLIIVATITPDALTPATAILVQQKIGADAAVAFDVNAACAGFVFALNTAEKFMRQGIYKNALVIAGEVNSKMMDFQDRTSTVFFGDGAGGVLLSAVDDPAQEAFVAQELATKPAPEVIHSGRIPHVTQVSAQNYPSLDAFYQDGHAVFDFVITEVPRYIQHFLHINNVSLEELGLVVTHQANLRLIEGIAHKLALPLHLFAQNVVYYGNTSSAGIPIGLDLALKDGRGHKGLSLLSGFGAGLSYGSILLDLSHVGNH</sequence>
<organism evidence="5 6">
    <name type="scientific">Liquorilactobacillus satsumensis DSM 16230 = JCM 12392</name>
    <dbReference type="NCBI Taxonomy" id="1423801"/>
    <lineage>
        <taxon>Bacteria</taxon>
        <taxon>Bacillati</taxon>
        <taxon>Bacillota</taxon>
        <taxon>Bacilli</taxon>
        <taxon>Lactobacillales</taxon>
        <taxon>Lactobacillaceae</taxon>
        <taxon>Liquorilactobacillus</taxon>
    </lineage>
</organism>
<keyword evidence="6" id="KW-1185">Reference proteome</keyword>
<reference evidence="5 6" key="1">
    <citation type="journal article" date="2015" name="Genome Announc.">
        <title>Expanding the biotechnology potential of lactobacilli through comparative genomics of 213 strains and associated genera.</title>
        <authorList>
            <person name="Sun Z."/>
            <person name="Harris H.M."/>
            <person name="McCann A."/>
            <person name="Guo C."/>
            <person name="Argimon S."/>
            <person name="Zhang W."/>
            <person name="Yang X."/>
            <person name="Jeffery I.B."/>
            <person name="Cooney J.C."/>
            <person name="Kagawa T.F."/>
            <person name="Liu W."/>
            <person name="Song Y."/>
            <person name="Salvetti E."/>
            <person name="Wrobel A."/>
            <person name="Rasinkangas P."/>
            <person name="Parkhill J."/>
            <person name="Rea M.C."/>
            <person name="O'Sullivan O."/>
            <person name="Ritari J."/>
            <person name="Douillard F.P."/>
            <person name="Paul Ross R."/>
            <person name="Yang R."/>
            <person name="Briner A.E."/>
            <person name="Felis G.E."/>
            <person name="de Vos W.M."/>
            <person name="Barrangou R."/>
            <person name="Klaenhammer T.R."/>
            <person name="Caufield P.W."/>
            <person name="Cui Y."/>
            <person name="Zhang H."/>
            <person name="O'Toole P.W."/>
        </authorList>
    </citation>
    <scope>NUCLEOTIDE SEQUENCE [LARGE SCALE GENOMIC DNA]</scope>
    <source>
        <strain evidence="5 6">DSM 16230</strain>
    </source>
</reference>
<evidence type="ECO:0000259" key="4">
    <source>
        <dbReference type="Pfam" id="PF08545"/>
    </source>
</evidence>
<dbReference type="AlphaFoldDB" id="A0A0R1VAE5"/>
<dbReference type="NCBIfam" id="NF006829">
    <property type="entry name" value="PRK09352.1"/>
    <property type="match status" value="1"/>
</dbReference>
<gene>
    <name evidence="5" type="ORF">FD50_GL002242</name>
</gene>
<proteinExistence type="predicted"/>
<dbReference type="EMBL" id="AZFQ01000012">
    <property type="protein sequence ID" value="KRM00265.1"/>
    <property type="molecule type" value="Genomic_DNA"/>
</dbReference>
<evidence type="ECO:0000256" key="1">
    <source>
        <dbReference type="ARBA" id="ARBA00022679"/>
    </source>
</evidence>
<comment type="caution">
    <text evidence="5">The sequence shown here is derived from an EMBL/GenBank/DDBJ whole genome shotgun (WGS) entry which is preliminary data.</text>
</comment>
<dbReference type="Pfam" id="PF08541">
    <property type="entry name" value="ACP_syn_III_C"/>
    <property type="match status" value="1"/>
</dbReference>
<name>A0A0R1VAE5_9LACO</name>
<keyword evidence="1" id="KW-0808">Transferase</keyword>
<dbReference type="PANTHER" id="PTHR34069:SF2">
    <property type="entry name" value="BETA-KETOACYL-[ACYL-CARRIER-PROTEIN] SYNTHASE III"/>
    <property type="match status" value="1"/>
</dbReference>
<dbReference type="STRING" id="1423801.FD50_GL002242"/>
<dbReference type="Gene3D" id="3.40.47.10">
    <property type="match status" value="1"/>
</dbReference>
<dbReference type="GO" id="GO:0004315">
    <property type="term" value="F:3-oxoacyl-[acyl-carrier-protein] synthase activity"/>
    <property type="evidence" value="ECO:0007669"/>
    <property type="project" value="InterPro"/>
</dbReference>
<dbReference type="CDD" id="cd00830">
    <property type="entry name" value="KAS_III"/>
    <property type="match status" value="1"/>
</dbReference>
<evidence type="ECO:0000313" key="5">
    <source>
        <dbReference type="EMBL" id="KRM00265.1"/>
    </source>
</evidence>
<dbReference type="Proteomes" id="UP000051166">
    <property type="component" value="Unassembled WGS sequence"/>
</dbReference>
<evidence type="ECO:0000313" key="6">
    <source>
        <dbReference type="Proteomes" id="UP000051166"/>
    </source>
</evidence>
<dbReference type="PATRIC" id="fig|1423801.4.peg.2289"/>
<dbReference type="GO" id="GO:0044550">
    <property type="term" value="P:secondary metabolite biosynthetic process"/>
    <property type="evidence" value="ECO:0007669"/>
    <property type="project" value="TreeGrafter"/>
</dbReference>
<dbReference type="InterPro" id="IPR013747">
    <property type="entry name" value="ACP_syn_III_C"/>
</dbReference>
<keyword evidence="2" id="KW-0012">Acyltransferase</keyword>
<dbReference type="InterPro" id="IPR016039">
    <property type="entry name" value="Thiolase-like"/>
</dbReference>
<dbReference type="Pfam" id="PF08545">
    <property type="entry name" value="ACP_syn_III"/>
    <property type="match status" value="1"/>
</dbReference>
<protein>
    <submittedName>
        <fullName evidence="5">3-oxoacyl-(Acyl carrier protein) synthase III</fullName>
    </submittedName>
</protein>
<dbReference type="SUPFAM" id="SSF53901">
    <property type="entry name" value="Thiolase-like"/>
    <property type="match status" value="1"/>
</dbReference>
<feature type="domain" description="Beta-ketoacyl-[acyl-carrier-protein] synthase III C-terminal" evidence="3">
    <location>
        <begin position="242"/>
        <end position="328"/>
    </location>
</feature>
<evidence type="ECO:0000256" key="2">
    <source>
        <dbReference type="ARBA" id="ARBA00023315"/>
    </source>
</evidence>
<feature type="domain" description="Beta-ketoacyl-[acyl-carrier-protein] synthase III N-terminal" evidence="4">
    <location>
        <begin position="111"/>
        <end position="186"/>
    </location>
</feature>
<dbReference type="GO" id="GO:0006633">
    <property type="term" value="P:fatty acid biosynthetic process"/>
    <property type="evidence" value="ECO:0007669"/>
    <property type="project" value="InterPro"/>
</dbReference>
<dbReference type="PANTHER" id="PTHR34069">
    <property type="entry name" value="3-OXOACYL-[ACYL-CARRIER-PROTEIN] SYNTHASE 3"/>
    <property type="match status" value="1"/>
</dbReference>